<feature type="region of interest" description="Disordered" evidence="5">
    <location>
        <begin position="1018"/>
        <end position="1050"/>
    </location>
</feature>
<accession>B6AFV4</accession>
<dbReference type="InterPro" id="IPR018359">
    <property type="entry name" value="Bromodomain_CS"/>
</dbReference>
<evidence type="ECO:0000256" key="1">
    <source>
        <dbReference type="ARBA" id="ARBA00022679"/>
    </source>
</evidence>
<keyword evidence="3" id="KW-0012">Acyltransferase</keyword>
<keyword evidence="2 4" id="KW-0103">Bromodomain</keyword>
<dbReference type="EMBL" id="DS989731">
    <property type="protein sequence ID" value="EEA07095.1"/>
    <property type="molecule type" value="Genomic_DNA"/>
</dbReference>
<protein>
    <submittedName>
        <fullName evidence="7">Bromodomain-containing protein</fullName>
    </submittedName>
</protein>
<evidence type="ECO:0000256" key="3">
    <source>
        <dbReference type="ARBA" id="ARBA00023315"/>
    </source>
</evidence>
<dbReference type="GO" id="GO:0140672">
    <property type="term" value="C:ATAC complex"/>
    <property type="evidence" value="ECO:0007669"/>
    <property type="project" value="TreeGrafter"/>
</dbReference>
<evidence type="ECO:0000256" key="2">
    <source>
        <dbReference type="ARBA" id="ARBA00023117"/>
    </source>
</evidence>
<dbReference type="PROSITE" id="PS50014">
    <property type="entry name" value="BROMODOMAIN_2"/>
    <property type="match status" value="1"/>
</dbReference>
<keyword evidence="1" id="KW-0808">Transferase</keyword>
<dbReference type="RefSeq" id="XP_002141444.1">
    <property type="nucleotide sequence ID" value="XM_002141408.1"/>
</dbReference>
<evidence type="ECO:0000256" key="4">
    <source>
        <dbReference type="PROSITE-ProRule" id="PRU00035"/>
    </source>
</evidence>
<dbReference type="InterPro" id="IPR037800">
    <property type="entry name" value="GCN5"/>
</dbReference>
<evidence type="ECO:0000256" key="5">
    <source>
        <dbReference type="SAM" id="MobiDB-lite"/>
    </source>
</evidence>
<dbReference type="GO" id="GO:0010484">
    <property type="term" value="F:histone H3 acetyltransferase activity"/>
    <property type="evidence" value="ECO:0007669"/>
    <property type="project" value="TreeGrafter"/>
</dbReference>
<evidence type="ECO:0000259" key="6">
    <source>
        <dbReference type="PROSITE" id="PS50014"/>
    </source>
</evidence>
<dbReference type="OrthoDB" id="422637at2759"/>
<dbReference type="InterPro" id="IPR036427">
    <property type="entry name" value="Bromodomain-like_sf"/>
</dbReference>
<dbReference type="InterPro" id="IPR001487">
    <property type="entry name" value="Bromodomain"/>
</dbReference>
<dbReference type="Proteomes" id="UP000001460">
    <property type="component" value="Unassembled WGS sequence"/>
</dbReference>
<sequence>MTQKDETSELFGSCTHSVNIQTNFSDRSISGYSEIIFHDYFISQPIIYFQSPSPVYCTIEGIEVNNISISDWTITPAALIEDAESLVNPNVYDMESYKMAYGYCSNTYGEKHHDSANFVENSLNIPTLESFEQNLNKKEPCNLNIRIYFKLISNLPQSPLVYIRTNDSDFMFISDLGESKSSWFPTLSTSTYLTGDYSPFWKISWKFSCEVPESYTAILPGILENIENSNNTLSNTQTKILSYYYKTCSNFPCMYPNDVYLMIGKFKEDVQQGIYTIRLYTPLNWNCSLTPNFIQNILENFNLILNSNLTMSSISIVLSPLYNCYKPMTNWEANWSCLSWSHPASRLIPPYDSFQRYFPNFHSLYYTCYTKSNIIILPVELFNETSSYHIFGDFGMQSRILSDPILLLLECLASLWFGSTIHIINKKRKPSDSWLLIALRKYLVRKYAEKVLGYDLVKVKVRESLERCLEFIEVGSDCIPLSVDDFEIVLDENTCQGYPLMHWDNWEKHPLFHIKADLVFNSLEFYVKGILDGKAQQVGVMNLETWQDESQGYSKLFHNYIQSFISKYGFRRNCKNFTTQYFFSHLVSVIFQQFVHKSKKEIANSQISQHEQYLLSDIQDDLNSFRLAWVEGVGCPNLTITSAVQFTNKSKSMESINILIDQTPLQPPNMTSKNGVSSFIPLISVYRFRSTQYEELFENKFDYEDILQPSDFILNGKDYTVKNSRTHKIKDSKYASDKSSRDTNHEDVFLSNNQYKHLGNFHNSIIEASSTLLAYMTDTENNENTQKISCIPNWIPSFIWPFDPNSFIYRESSLTVLGLGYVGRLELPILFGMGPLYDSLYTKFNPILKDKTLNDSQFGTNIVDHRFGGPKQNNKASNIKLIDNSNNSPPITNGSSKPVNNNLSISANFPVAINGSFNAWQLGYINTLLYIYSYSNKKYESKFDQNQDLKDFDADFALKWLCNEISTCLPKSVGSGRFWPGLVSISFIQSEEIKQREFELKEPQLPMIQEVRLDTLKGRSSGKKDTTTPSVSTASTNPGSSVPNSINKPALTRVGDIPRVSLLQHLQQQKRFVGKLSNSDNIWMRNIQRVSIDTNYSFNIINKSLIWILVDPNQYWIARIHRSQTWSMWDQQFLNETSVVGHWEAAFNLGRERLKHKLGNELIIHERALRILNLLMNGLYRFDWNIVVRQRIILSLIQLHNKFGSNSDFSRQSSVIQDGVITFFRRYIDDINGIISQIETCKTEFKNNQNSENSKSKDSGTMNTQDTSSDDIEICNESSIQIFIAIEKTLLHFLFKSLALMWDSCSNSSNIRAIHLLIEQLEFSINSKNKDKWRDTVHILMGIEKLAIIERGIQNYFKFCKESHINKLVDILGSVILEDLSFYNSHKHYYKSSLIGLSFRIFAKHSTVLIPILINDFRSRFGTHLDFLWYIPLQFCNNKWWKYQASLQGNLDIPLYILSSSDEVVYQALRSFFYVSLQGIIDTLAVFNSSEKSNSVIFKQITPLMIHQLIHSTFKNTYFSNVEYLIEDSYTFKMCLGIYSTWKVAQINLNSFQASINFPSNFLKTLSICCFIHLKLVDTFYFKESESNINNDLNLTKNPEMKYIGTEQTSSWRILSFLWSAFADAFDGIIHDFPSFLDQFTLVQISGEFEPLIRSISESSNLSSNLDQKSIYIIKQCSIFISQIILNSPITVSCRYFNSSIVQDISQIYMILFGSGVPVCMMKVNPQDVDTEISKLQFDEIMGYIKVLTPETPLREIIRKYQRFLRRGCELSDSVQIRRLCDDEHYVISRGWKHMCKKITQCLVEFPYSGPFMYPVDESEAPGYYDLITQPMDLSTVVNKIKEDSYSSIDEYKEDVDLVFRNCRKYNESTSDIVEWCNKIQSEFESLINPVLKYFQQNKKTKLSPL</sequence>
<dbReference type="eggNOG" id="KOG1472">
    <property type="taxonomic scope" value="Eukaryota"/>
</dbReference>
<evidence type="ECO:0000313" key="8">
    <source>
        <dbReference type="Proteomes" id="UP000001460"/>
    </source>
</evidence>
<dbReference type="CDD" id="cd04369">
    <property type="entry name" value="Bromodomain"/>
    <property type="match status" value="1"/>
</dbReference>
<dbReference type="GO" id="GO:0045944">
    <property type="term" value="P:positive regulation of transcription by RNA polymerase II"/>
    <property type="evidence" value="ECO:0007669"/>
    <property type="project" value="TreeGrafter"/>
</dbReference>
<feature type="compositionally biased region" description="Polar residues" evidence="5">
    <location>
        <begin position="1027"/>
        <end position="1047"/>
    </location>
</feature>
<feature type="domain" description="Bromo" evidence="6">
    <location>
        <begin position="1804"/>
        <end position="1874"/>
    </location>
</feature>
<dbReference type="GeneID" id="6996588"/>
<dbReference type="PANTHER" id="PTHR45750">
    <property type="entry name" value="GH11602P"/>
    <property type="match status" value="1"/>
</dbReference>
<gene>
    <name evidence="7" type="ORF">CMU_034810</name>
</gene>
<reference evidence="7" key="1">
    <citation type="submission" date="2008-06" db="EMBL/GenBank/DDBJ databases">
        <authorList>
            <person name="Lorenzi H."/>
            <person name="Inman J."/>
            <person name="Miller J."/>
            <person name="Schobel S."/>
            <person name="Amedeo P."/>
            <person name="Caler E.V."/>
            <person name="da Silva J."/>
        </authorList>
    </citation>
    <scope>NUCLEOTIDE SEQUENCE [LARGE SCALE GENOMIC DNA]</scope>
    <source>
        <strain evidence="7">RN66</strain>
    </source>
</reference>
<dbReference type="PRINTS" id="PR00503">
    <property type="entry name" value="BROMODOMAIN"/>
</dbReference>
<dbReference type="PANTHER" id="PTHR45750:SF3">
    <property type="entry name" value="HISTONE ACETYLTRANSFERASE"/>
    <property type="match status" value="1"/>
</dbReference>
<dbReference type="STRING" id="441375.B6AFV4"/>
<dbReference type="SMART" id="SM00297">
    <property type="entry name" value="BROMO"/>
    <property type="match status" value="1"/>
</dbReference>
<organism evidence="7 8">
    <name type="scientific">Cryptosporidium muris (strain RN66)</name>
    <dbReference type="NCBI Taxonomy" id="441375"/>
    <lineage>
        <taxon>Eukaryota</taxon>
        <taxon>Sar</taxon>
        <taxon>Alveolata</taxon>
        <taxon>Apicomplexa</taxon>
        <taxon>Conoidasida</taxon>
        <taxon>Coccidia</taxon>
        <taxon>Eucoccidiorida</taxon>
        <taxon>Eimeriorina</taxon>
        <taxon>Cryptosporidiidae</taxon>
        <taxon>Cryptosporidium</taxon>
    </lineage>
</organism>
<evidence type="ECO:0000313" key="7">
    <source>
        <dbReference type="EMBL" id="EEA07095.1"/>
    </source>
</evidence>
<keyword evidence="8" id="KW-1185">Reference proteome</keyword>
<dbReference type="SUPFAM" id="SSF47370">
    <property type="entry name" value="Bromodomain"/>
    <property type="match status" value="1"/>
</dbReference>
<proteinExistence type="predicted"/>
<dbReference type="PROSITE" id="PS00633">
    <property type="entry name" value="BROMODOMAIN_1"/>
    <property type="match status" value="1"/>
</dbReference>
<name>B6AFV4_CRYMR</name>
<dbReference type="OMA" id="CKESHIN"/>
<dbReference type="VEuPathDB" id="CryptoDB:CMU_034810"/>
<dbReference type="Pfam" id="PF00439">
    <property type="entry name" value="Bromodomain"/>
    <property type="match status" value="1"/>
</dbReference>
<dbReference type="Gene3D" id="1.20.920.10">
    <property type="entry name" value="Bromodomain-like"/>
    <property type="match status" value="1"/>
</dbReference>
<feature type="region of interest" description="Disordered" evidence="5">
    <location>
        <begin position="1247"/>
        <end position="1269"/>
    </location>
</feature>